<evidence type="ECO:0000313" key="4">
    <source>
        <dbReference type="EMBL" id="UUY47661.1"/>
    </source>
</evidence>
<feature type="signal peptide" evidence="3">
    <location>
        <begin position="1"/>
        <end position="45"/>
    </location>
</feature>
<feature type="chain" id="PRO_5047233654" description="Lipoprotein" evidence="3">
    <location>
        <begin position="46"/>
        <end position="176"/>
    </location>
</feature>
<proteinExistence type="predicted"/>
<evidence type="ECO:0000313" key="5">
    <source>
        <dbReference type="Proteomes" id="UP001057738"/>
    </source>
</evidence>
<evidence type="ECO:0008006" key="6">
    <source>
        <dbReference type="Google" id="ProtNLM"/>
    </source>
</evidence>
<evidence type="ECO:0000256" key="2">
    <source>
        <dbReference type="SAM" id="Phobius"/>
    </source>
</evidence>
<keyword evidence="5" id="KW-1185">Reference proteome</keyword>
<dbReference type="Proteomes" id="UP001057738">
    <property type="component" value="Chromosome"/>
</dbReference>
<dbReference type="RefSeq" id="WP_257855674.1">
    <property type="nucleotide sequence ID" value="NZ_CP102514.1"/>
</dbReference>
<evidence type="ECO:0000256" key="1">
    <source>
        <dbReference type="SAM" id="MobiDB-lite"/>
    </source>
</evidence>
<protein>
    <recommendedName>
        <fullName evidence="6">Lipoprotein</fullName>
    </recommendedName>
</protein>
<gene>
    <name evidence="4" type="ORF">NRK68_10760</name>
</gene>
<sequence length="176" mass="17088">MPATSLAQPPATAPRPRSAAPRRLMTAAAAALIVTAATPVTLAHAAPSAGVSPTAVAPGGRVALNVTGCGTKVARVTSTAFNEVRLTPGNLEATNLFGNATVFSNANPGTHRVTFECGGPGGESVSVSLQVTPGAARGGTGGSVGSMSPARIAVGGTLAVGALAGGVWVLRRRAAA</sequence>
<evidence type="ECO:0000256" key="3">
    <source>
        <dbReference type="SAM" id="SignalP"/>
    </source>
</evidence>
<feature type="region of interest" description="Disordered" evidence="1">
    <location>
        <begin position="1"/>
        <end position="20"/>
    </location>
</feature>
<keyword evidence="3" id="KW-0732">Signal</keyword>
<accession>A0ABY5PU48</accession>
<name>A0ABY5PU48_9ACTN</name>
<dbReference type="EMBL" id="CP102514">
    <property type="protein sequence ID" value="UUY47661.1"/>
    <property type="molecule type" value="Genomic_DNA"/>
</dbReference>
<organism evidence="4 5">
    <name type="scientific">Streptomyces yangpuensis</name>
    <dbReference type="NCBI Taxonomy" id="1648182"/>
    <lineage>
        <taxon>Bacteria</taxon>
        <taxon>Bacillati</taxon>
        <taxon>Actinomycetota</taxon>
        <taxon>Actinomycetes</taxon>
        <taxon>Kitasatosporales</taxon>
        <taxon>Streptomycetaceae</taxon>
        <taxon>Streptomyces</taxon>
    </lineage>
</organism>
<keyword evidence="2" id="KW-0812">Transmembrane</keyword>
<reference evidence="4" key="1">
    <citation type="submission" date="2022-08" db="EMBL/GenBank/DDBJ databases">
        <authorList>
            <person name="Tian L."/>
        </authorList>
    </citation>
    <scope>NUCLEOTIDE SEQUENCE</scope>
    <source>
        <strain evidence="4">CM253</strain>
    </source>
</reference>
<keyword evidence="2" id="KW-0472">Membrane</keyword>
<feature type="compositionally biased region" description="Low complexity" evidence="1">
    <location>
        <begin position="7"/>
        <end position="20"/>
    </location>
</feature>
<dbReference type="GeneID" id="95573949"/>
<keyword evidence="2" id="KW-1133">Transmembrane helix</keyword>
<feature type="transmembrane region" description="Helical" evidence="2">
    <location>
        <begin position="152"/>
        <end position="170"/>
    </location>
</feature>